<evidence type="ECO:0000256" key="4">
    <source>
        <dbReference type="ARBA" id="ARBA00022722"/>
    </source>
</evidence>
<comment type="function">
    <text evidence="1">The aspartyl protease (PR) mediates the proteolytic cleavages of the Gag and Gag-Pol polyproteins after assembly of the VLP.</text>
</comment>
<dbReference type="InterPro" id="IPR043502">
    <property type="entry name" value="DNA/RNA_pol_sf"/>
</dbReference>
<organism evidence="21 22">
    <name type="scientific">Centaurea solstitialis</name>
    <name type="common">yellow star-thistle</name>
    <dbReference type="NCBI Taxonomy" id="347529"/>
    <lineage>
        <taxon>Eukaryota</taxon>
        <taxon>Viridiplantae</taxon>
        <taxon>Streptophyta</taxon>
        <taxon>Embryophyta</taxon>
        <taxon>Tracheophyta</taxon>
        <taxon>Spermatophyta</taxon>
        <taxon>Magnoliopsida</taxon>
        <taxon>eudicotyledons</taxon>
        <taxon>Gunneridae</taxon>
        <taxon>Pentapetalae</taxon>
        <taxon>asterids</taxon>
        <taxon>campanulids</taxon>
        <taxon>Asterales</taxon>
        <taxon>Asteraceae</taxon>
        <taxon>Carduoideae</taxon>
        <taxon>Cardueae</taxon>
        <taxon>Centaureinae</taxon>
        <taxon>Centaurea</taxon>
    </lineage>
</organism>
<keyword evidence="9" id="KW-0378">Hydrolase</keyword>
<dbReference type="GO" id="GO:0004519">
    <property type="term" value="F:endonuclease activity"/>
    <property type="evidence" value="ECO:0007669"/>
    <property type="project" value="UniProtKB-KW"/>
</dbReference>
<keyword evidence="11" id="KW-0460">Magnesium</keyword>
<dbReference type="Pfam" id="PF25597">
    <property type="entry name" value="SH3_retrovirus"/>
    <property type="match status" value="1"/>
</dbReference>
<feature type="domain" description="Integrase catalytic" evidence="20">
    <location>
        <begin position="934"/>
        <end position="1098"/>
    </location>
</feature>
<evidence type="ECO:0000256" key="7">
    <source>
        <dbReference type="ARBA" id="ARBA00022750"/>
    </source>
</evidence>
<evidence type="ECO:0000313" key="21">
    <source>
        <dbReference type="EMBL" id="KAJ9544165.1"/>
    </source>
</evidence>
<protein>
    <recommendedName>
        <fullName evidence="20">Integrase catalytic domain-containing protein</fullName>
    </recommendedName>
</protein>
<dbReference type="CDD" id="cd09272">
    <property type="entry name" value="RNase_HI_RT_Ty1"/>
    <property type="match status" value="1"/>
</dbReference>
<evidence type="ECO:0000256" key="13">
    <source>
        <dbReference type="ARBA" id="ARBA00022918"/>
    </source>
</evidence>
<evidence type="ECO:0000256" key="6">
    <source>
        <dbReference type="ARBA" id="ARBA00022741"/>
    </source>
</evidence>
<dbReference type="InterPro" id="IPR054722">
    <property type="entry name" value="PolX-like_BBD"/>
</dbReference>
<keyword evidence="22" id="KW-1185">Reference proteome</keyword>
<dbReference type="InterPro" id="IPR001584">
    <property type="entry name" value="Integrase_cat-core"/>
</dbReference>
<dbReference type="PANTHER" id="PTHR42648:SF11">
    <property type="entry name" value="TRANSPOSON TY4-P GAG-POL POLYPROTEIN"/>
    <property type="match status" value="1"/>
</dbReference>
<dbReference type="SUPFAM" id="SSF53098">
    <property type="entry name" value="Ribonuclease H-like"/>
    <property type="match status" value="1"/>
</dbReference>
<keyword evidence="13" id="KW-0695">RNA-directed DNA polymerase</keyword>
<dbReference type="Pfam" id="PF07727">
    <property type="entry name" value="RVT_2"/>
    <property type="match status" value="1"/>
</dbReference>
<evidence type="ECO:0000256" key="8">
    <source>
        <dbReference type="ARBA" id="ARBA00022759"/>
    </source>
</evidence>
<keyword evidence="7" id="KW-0064">Aspartyl protease</keyword>
<evidence type="ECO:0000256" key="19">
    <source>
        <dbReference type="SAM" id="MobiDB-lite"/>
    </source>
</evidence>
<feature type="coiled-coil region" evidence="18">
    <location>
        <begin position="129"/>
        <end position="156"/>
    </location>
</feature>
<keyword evidence="10" id="KW-0067">ATP-binding</keyword>
<keyword evidence="2" id="KW-1188">Viral release from host cell</keyword>
<dbReference type="GO" id="GO:0003964">
    <property type="term" value="F:RNA-directed DNA polymerase activity"/>
    <property type="evidence" value="ECO:0007669"/>
    <property type="project" value="UniProtKB-KW"/>
</dbReference>
<name>A0AA38SXE9_9ASTR</name>
<feature type="compositionally biased region" description="Low complexity" evidence="19">
    <location>
        <begin position="1246"/>
        <end position="1274"/>
    </location>
</feature>
<keyword evidence="3" id="KW-0645">Protease</keyword>
<keyword evidence="17" id="KW-0511">Multifunctional enzyme</keyword>
<sequence length="2528" mass="286028">MTDSDVNHSLWKNYMAYSHRVFELNQENLKLSSDKSLLEMKIVDLEKLLQSEKGQESENSELSKQITELQQSLSISNAEKADLLIKVTNLEESLSNERSLITSLKIDLQNEHDELLKHSFGNAQNLKLVTSLRKENECLQKKVHELDEDKKVFENKLISSHSRVIELSNQVNDFEKIVIIERSNFEKERRAFEAKINEFSLKISVFDEQKENKIFKEFSESTCYVNCCYDDDDSNSYDGMNVFDSLESCTDSCTNKKNVVDSELVKIEKMLQDERKVFEEERKVFEKERKSFELKSDKLSKKISDLERQIVNERKDFEKKKNVLESKKKGLKKKNVRVEKDRCVEFEFEEESKGFEKERKSFEEKSVLFRKKIANLEVQLSDERSAFKRKEHLLKSEIKGFEQMITELKNKTFAKNDFEEEKRVFETEVRKLTLRLSELSSDIMKEQIISSTLRKKLDETVEEKNLLSAMVKDLEDIVFKVNLNEPKSPDVIVQSPYVDYADSVYSFKTAPSSLHVDVSSTNCFTPKNQIRTSNLFYDHQIDGSGKNHSKKGPHIFHALFKGENLQACDVCLILFVISNPKGEIVGCKIGLYPRSQDCAQSEDKGKVKVVFKVKGVKSILQHFQKQLDLKKKNTNIDTPEKSEKIFPLVKSSSVKFKQFDICANVSTEDVSQVRKSTQKKKIKSRSRKHVPSMQYSSSFVTSANRQSSFSFNNNHVPFNNSSINKKSTMISSNSQHTDETHTMLIHSSDLSSSVSNFLPFKRFIVRQGIKYFWDPISRASHKWYLDSGCSKLMTGRKEILSNYKEEYGGSVKFGNNELAPVVVLANFKKRRCVVRTEEGRELLVGSRRTNLYTIRLQHKLQTSSSCMITRSSLRQSVLWHKRLSHLNFRYIDKIVKHQLVSGIPMIKFEQEGMCPGCEKGKMKRASHPPKPEQGSKSPLSLLHMDLCGPMKFQSLAGRKYILVIVDDFSRYTWTKFLKTKDETSSLIINFIKAVQVQLKLPVQTVRTDNGTEFKNTVLKSFYNSFGITQTFSAARTPEQNGVVERQNRTLVEAARSMLAESQLPHYLWAEAVNTARFGQTPYHILFGRVPSVGHFKVFGCKCFVLNETENRGKFGPKSDELVFVGYSESSIAYRVLNKQTRIVTESINVHFDPITELSSDLSSTSVTNVVANADSTSQGSSGSSASSHASYLDFLFQSVYDDFSNDSSSSTGNALASLSLPSSSNSELPSSTQHDHHVSVEVETQSSKTSPLSMSDSSPISIQSESDIQDIPSSSVHETPITITTSVPSKHANSLPVHIIEPALINDQTPLPHTVKWTRSHPIDLIIGDPTSTVKTRAATANERNFSVFLTDTEPTRVSDALQDSDWVTAMQEELNQFLALKVWRLVKKPLDKSIIDTKWLFKNKKDEHGTIVRNKARLVAKGYKQQEGIDYDQTFAPVARLEAIRMFLPYAAYKDFTVFQVDVKTAFLYGHLKEEVYVSQPEGFVDPDHPDYVYVLDKALYGLKQAPQAWYEELSTYLLSKGFKKGSVDSTLFIMKEGDHIVVIQVYVEDIIFGSTSKELCKKFETIMTQEFKMSMMGEINFFLGLQVKQFSDGIFINQSKYIFDLLKKYDMSSCNSIGTPMATGNNIGPDHAGKDVDLRTYRGIVGSLMYMTASRPDIMFATCVCARYQAKPKESHLAAVKRIFRYLKGTPYYGLWYPKGLGFELQAYSDADYGGCNMDRKSKSGHIQLLGNKLVSWASRKQQCVSTSTAESEYVAVLWMQTQLRDYGFVYKKIPIYCDSKSAIAISANPVQHSKTKHIDIRYHFLKDNVEKENIELYFVNTEYQLSDLFTKALDEKRFKFLISRLDMADYKFPDTESLEIPHILSERTLVHQPHLDADRQLLQAAVFLEQRPNNVVYSLYAKTHAPVIADILKNHPLFVTLTKEVAVPLLYVQQAWKSLEFHETDDRSYYTTKVDHFTISFGLNKFRHLLGFPSATSRPGAVQFEPFDSLDEALASVRSIGYDGELRTSCAFNKTNLPPTYNTLFTILNRCLTGKKTAHDTATQSMILLFQGVLFNRHYDYAALVFHDIQELKGRKVNHLAYPRFLSILIASAMEQNPEIPRRLTSEKVKSFPFQSIRYPPTVFAPEVPLFSELLAYADQEAKSVREYRTKFASMVQPEPAGPSQGAILRSEGIELRDQRSRDPGQGEQRENTERGIGGELPDQPAHSSTANVAAQIGQISSAVQMDDVFAATDDEQAVNQLFVQEQEDDQLVDYELSPLDMHTLESFGEHDIELPQVHADSPVYLYTPVEMHQRLTILMGYESSGSVSSEDTQPLPSDSDAVCDLDAQTEELPGSSDEDSDDDMPDQGSSRLLTQGDIRMDEGVLVENPDVSMSDGEGEKDGECEIGAKKEVQTPPQAESSWVATTSRGEHMLPPPIEQDMRSPLMHCTTHPSYSTVSQQISPAGTTVVSSAFVVGLPGSEGNPISVNITPTLNMGSLSSALGSTRSLSDLGVSLPSSTIISELRQQSTILGSCNTPLKRKREA</sequence>
<proteinExistence type="predicted"/>
<dbReference type="GO" id="GO:0004190">
    <property type="term" value="F:aspartic-type endopeptidase activity"/>
    <property type="evidence" value="ECO:0007669"/>
    <property type="project" value="UniProtKB-KW"/>
</dbReference>
<dbReference type="Proteomes" id="UP001172457">
    <property type="component" value="Chromosome 6"/>
</dbReference>
<feature type="region of interest" description="Disordered" evidence="19">
    <location>
        <begin position="2178"/>
        <end position="2214"/>
    </location>
</feature>
<reference evidence="21" key="1">
    <citation type="submission" date="2023-03" db="EMBL/GenBank/DDBJ databases">
        <title>Chromosome-scale reference genome and RAD-based genetic map of yellow starthistle (Centaurea solstitialis) reveal putative structural variation and QTLs associated with invader traits.</title>
        <authorList>
            <person name="Reatini B."/>
            <person name="Cang F.A."/>
            <person name="Jiang Q."/>
            <person name="Mckibben M.T.W."/>
            <person name="Barker M.S."/>
            <person name="Rieseberg L.H."/>
            <person name="Dlugosch K.M."/>
        </authorList>
    </citation>
    <scope>NUCLEOTIDE SEQUENCE</scope>
    <source>
        <strain evidence="21">CAN-66</strain>
        <tissue evidence="21">Leaf</tissue>
    </source>
</reference>
<feature type="region of interest" description="Disordered" evidence="19">
    <location>
        <begin position="1216"/>
        <end position="1274"/>
    </location>
</feature>
<dbReference type="PANTHER" id="PTHR42648">
    <property type="entry name" value="TRANSPOSASE, PUTATIVE-RELATED"/>
    <property type="match status" value="1"/>
</dbReference>
<dbReference type="GO" id="GO:0015074">
    <property type="term" value="P:DNA integration"/>
    <property type="evidence" value="ECO:0007669"/>
    <property type="project" value="UniProtKB-KW"/>
</dbReference>
<dbReference type="GO" id="GO:0003887">
    <property type="term" value="F:DNA-directed DNA polymerase activity"/>
    <property type="evidence" value="ECO:0007669"/>
    <property type="project" value="UniProtKB-KW"/>
</dbReference>
<dbReference type="EMBL" id="JARYMX010000006">
    <property type="protein sequence ID" value="KAJ9544165.1"/>
    <property type="molecule type" value="Genomic_DNA"/>
</dbReference>
<keyword evidence="15" id="KW-0917">Virion maturation</keyword>
<keyword evidence="8" id="KW-0255">Endonuclease</keyword>
<evidence type="ECO:0000256" key="2">
    <source>
        <dbReference type="ARBA" id="ARBA00022612"/>
    </source>
</evidence>
<keyword evidence="16" id="KW-0233">DNA recombination</keyword>
<dbReference type="GO" id="GO:0005524">
    <property type="term" value="F:ATP binding"/>
    <property type="evidence" value="ECO:0007669"/>
    <property type="project" value="UniProtKB-KW"/>
</dbReference>
<feature type="coiled-coil region" evidence="18">
    <location>
        <begin position="268"/>
        <end position="341"/>
    </location>
</feature>
<gene>
    <name evidence="21" type="ORF">OSB04_023872</name>
</gene>
<evidence type="ECO:0000256" key="5">
    <source>
        <dbReference type="ARBA" id="ARBA00022723"/>
    </source>
</evidence>
<dbReference type="InterPro" id="IPR036397">
    <property type="entry name" value="RNaseH_sf"/>
</dbReference>
<keyword evidence="14" id="KW-0548">Nucleotidyltransferase</keyword>
<keyword evidence="6" id="KW-0547">Nucleotide-binding</keyword>
<evidence type="ECO:0000256" key="18">
    <source>
        <dbReference type="SAM" id="Coils"/>
    </source>
</evidence>
<dbReference type="SUPFAM" id="SSF56672">
    <property type="entry name" value="DNA/RNA polymerases"/>
    <property type="match status" value="1"/>
</dbReference>
<dbReference type="GO" id="GO:0003676">
    <property type="term" value="F:nucleic acid binding"/>
    <property type="evidence" value="ECO:0007669"/>
    <property type="project" value="InterPro"/>
</dbReference>
<evidence type="ECO:0000256" key="10">
    <source>
        <dbReference type="ARBA" id="ARBA00022840"/>
    </source>
</evidence>
<feature type="coiled-coil region" evidence="18">
    <location>
        <begin position="45"/>
        <end position="79"/>
    </location>
</feature>
<feature type="compositionally biased region" description="Low complexity" evidence="19">
    <location>
        <begin position="1216"/>
        <end position="1231"/>
    </location>
</feature>
<dbReference type="GO" id="GO:0006508">
    <property type="term" value="P:proteolysis"/>
    <property type="evidence" value="ECO:0007669"/>
    <property type="project" value="UniProtKB-KW"/>
</dbReference>
<dbReference type="Gene3D" id="3.30.420.10">
    <property type="entry name" value="Ribonuclease H-like superfamily/Ribonuclease H"/>
    <property type="match status" value="1"/>
</dbReference>
<dbReference type="InterPro" id="IPR025724">
    <property type="entry name" value="GAG-pre-integrase_dom"/>
</dbReference>
<feature type="compositionally biased region" description="Basic and acidic residues" evidence="19">
    <location>
        <begin position="2178"/>
        <end position="2197"/>
    </location>
</feature>
<evidence type="ECO:0000256" key="1">
    <source>
        <dbReference type="ARBA" id="ARBA00002180"/>
    </source>
</evidence>
<comment type="caution">
    <text evidence="21">The sequence shown here is derived from an EMBL/GenBank/DDBJ whole genome shotgun (WGS) entry which is preliminary data.</text>
</comment>
<keyword evidence="12" id="KW-0229">DNA integration</keyword>
<dbReference type="GO" id="GO:0006310">
    <property type="term" value="P:DNA recombination"/>
    <property type="evidence" value="ECO:0007669"/>
    <property type="project" value="UniProtKB-KW"/>
</dbReference>
<dbReference type="InterPro" id="IPR012337">
    <property type="entry name" value="RNaseH-like_sf"/>
</dbReference>
<evidence type="ECO:0000256" key="14">
    <source>
        <dbReference type="ARBA" id="ARBA00022932"/>
    </source>
</evidence>
<dbReference type="InterPro" id="IPR013103">
    <property type="entry name" value="RVT_2"/>
</dbReference>
<dbReference type="PROSITE" id="PS50994">
    <property type="entry name" value="INTEGRASE"/>
    <property type="match status" value="1"/>
</dbReference>
<evidence type="ECO:0000256" key="17">
    <source>
        <dbReference type="ARBA" id="ARBA00023268"/>
    </source>
</evidence>
<evidence type="ECO:0000256" key="11">
    <source>
        <dbReference type="ARBA" id="ARBA00022842"/>
    </source>
</evidence>
<dbReference type="GO" id="GO:0046872">
    <property type="term" value="F:metal ion binding"/>
    <property type="evidence" value="ECO:0007669"/>
    <property type="project" value="UniProtKB-KW"/>
</dbReference>
<evidence type="ECO:0000259" key="20">
    <source>
        <dbReference type="PROSITE" id="PS50994"/>
    </source>
</evidence>
<evidence type="ECO:0000256" key="16">
    <source>
        <dbReference type="ARBA" id="ARBA00023172"/>
    </source>
</evidence>
<feature type="coiled-coil region" evidence="18">
    <location>
        <begin position="415"/>
        <end position="477"/>
    </location>
</feature>
<dbReference type="InterPro" id="IPR057670">
    <property type="entry name" value="SH3_retrovirus"/>
</dbReference>
<feature type="region of interest" description="Disordered" evidence="19">
    <location>
        <begin position="2334"/>
        <end position="2362"/>
    </location>
</feature>
<evidence type="ECO:0000313" key="22">
    <source>
        <dbReference type="Proteomes" id="UP001172457"/>
    </source>
</evidence>
<dbReference type="Pfam" id="PF22936">
    <property type="entry name" value="Pol_BBD"/>
    <property type="match status" value="1"/>
</dbReference>
<evidence type="ECO:0000256" key="3">
    <source>
        <dbReference type="ARBA" id="ARBA00022670"/>
    </source>
</evidence>
<keyword evidence="4" id="KW-0540">Nuclease</keyword>
<keyword evidence="5" id="KW-0479">Metal-binding</keyword>
<keyword evidence="18" id="KW-0175">Coiled coil</keyword>
<keyword evidence="14" id="KW-0239">DNA-directed DNA polymerase</keyword>
<evidence type="ECO:0000256" key="15">
    <source>
        <dbReference type="ARBA" id="ARBA00023113"/>
    </source>
</evidence>
<keyword evidence="14" id="KW-0808">Transferase</keyword>
<feature type="compositionally biased region" description="Acidic residues" evidence="19">
    <location>
        <begin position="2340"/>
        <end position="2349"/>
    </location>
</feature>
<evidence type="ECO:0000256" key="9">
    <source>
        <dbReference type="ARBA" id="ARBA00022801"/>
    </source>
</evidence>
<dbReference type="Pfam" id="PF13976">
    <property type="entry name" value="gag_pre-integrs"/>
    <property type="match status" value="1"/>
</dbReference>
<dbReference type="Pfam" id="PF00665">
    <property type="entry name" value="rve"/>
    <property type="match status" value="1"/>
</dbReference>
<evidence type="ECO:0000256" key="12">
    <source>
        <dbReference type="ARBA" id="ARBA00022908"/>
    </source>
</evidence>
<accession>A0AA38SXE9</accession>
<dbReference type="InterPro" id="IPR039537">
    <property type="entry name" value="Retrotran_Ty1/copia-like"/>
</dbReference>